<dbReference type="SUPFAM" id="SSF110391">
    <property type="entry name" value="GlpP-like"/>
    <property type="match status" value="1"/>
</dbReference>
<gene>
    <name evidence="1" type="primary">ygcP_1</name>
    <name evidence="1" type="ORF">SDC9_79927</name>
</gene>
<reference evidence="1" key="1">
    <citation type="submission" date="2019-08" db="EMBL/GenBank/DDBJ databases">
        <authorList>
            <person name="Kucharzyk K."/>
            <person name="Murdoch R.W."/>
            <person name="Higgins S."/>
            <person name="Loffler F."/>
        </authorList>
    </citation>
    <scope>NUCLEOTIDE SEQUENCE</scope>
</reference>
<dbReference type="AlphaFoldDB" id="A0A644Z5H4"/>
<accession>A0A644Z5H4</accession>
<evidence type="ECO:0008006" key="2">
    <source>
        <dbReference type="Google" id="ProtNLM"/>
    </source>
</evidence>
<dbReference type="Gene3D" id="3.20.20.70">
    <property type="entry name" value="Aldolase class I"/>
    <property type="match status" value="1"/>
</dbReference>
<dbReference type="EMBL" id="VSSQ01006634">
    <property type="protein sequence ID" value="MPM33354.1"/>
    <property type="molecule type" value="Genomic_DNA"/>
</dbReference>
<dbReference type="GO" id="GO:0006355">
    <property type="term" value="P:regulation of DNA-templated transcription"/>
    <property type="evidence" value="ECO:0007669"/>
    <property type="project" value="InterPro"/>
</dbReference>
<dbReference type="Pfam" id="PF04309">
    <property type="entry name" value="G3P_antiterm"/>
    <property type="match status" value="1"/>
</dbReference>
<dbReference type="InterPro" id="IPR006699">
    <property type="entry name" value="GlpP"/>
</dbReference>
<evidence type="ECO:0000313" key="1">
    <source>
        <dbReference type="EMBL" id="MPM33354.1"/>
    </source>
</evidence>
<name>A0A644Z5H4_9ZZZZ</name>
<dbReference type="PANTHER" id="PTHR35787:SF1">
    <property type="entry name" value="GLYCEROL UPTAKE OPERON ANTITERMINATOR REGULATORY PROTEIN"/>
    <property type="match status" value="1"/>
</dbReference>
<proteinExistence type="predicted"/>
<organism evidence="1">
    <name type="scientific">bioreactor metagenome</name>
    <dbReference type="NCBI Taxonomy" id="1076179"/>
    <lineage>
        <taxon>unclassified sequences</taxon>
        <taxon>metagenomes</taxon>
        <taxon>ecological metagenomes</taxon>
    </lineage>
</organism>
<dbReference type="PANTHER" id="PTHR35787">
    <property type="entry name" value="GLYCEROL UPTAKE OPERON ANTITERMINATOR REGULATORY PROTEIN"/>
    <property type="match status" value="1"/>
</dbReference>
<dbReference type="InterPro" id="IPR013785">
    <property type="entry name" value="Aldolase_TIM"/>
</dbReference>
<dbReference type="PIRSF" id="PIRSF016897">
    <property type="entry name" value="GlpP"/>
    <property type="match status" value="1"/>
</dbReference>
<comment type="caution">
    <text evidence="1">The sequence shown here is derived from an EMBL/GenBank/DDBJ whole genome shotgun (WGS) entry which is preliminary data.</text>
</comment>
<sequence>MNNFKSLLEDNPIVAAVKDEKELDLALQSDIQVIFILFGDILNIKTISEKIYKSNKTGILHVDLVEGISSKEVALRFIKENTRFEGIISTKSQVIRAGKKLGFIAIQRVFMIDSLSKENMKNHLVEECDAVEILPGLLFKIIKELSLTLNKPLIAGGLISDKEDVMETLKSGATCISTTKKEIWYM</sequence>
<dbReference type="GO" id="GO:0006071">
    <property type="term" value="P:glycerol metabolic process"/>
    <property type="evidence" value="ECO:0007669"/>
    <property type="project" value="InterPro"/>
</dbReference>
<protein>
    <recommendedName>
        <fullName evidence="2">Glycerol uptake operon antiterminator regulatory protein</fullName>
    </recommendedName>
</protein>